<feature type="binding site" evidence="5">
    <location>
        <position position="115"/>
    </location>
    <ligand>
        <name>Mg(2+)</name>
        <dbReference type="ChEBI" id="CHEBI:18420"/>
    </ligand>
</feature>
<organism evidence="7 8">
    <name type="scientific">Nocardioides gansuensis</name>
    <dbReference type="NCBI Taxonomy" id="2138300"/>
    <lineage>
        <taxon>Bacteria</taxon>
        <taxon>Bacillati</taxon>
        <taxon>Actinomycetota</taxon>
        <taxon>Actinomycetes</taxon>
        <taxon>Propionibacteriales</taxon>
        <taxon>Nocardioidaceae</taxon>
        <taxon>Nocardioides</taxon>
    </lineage>
</organism>
<evidence type="ECO:0000256" key="5">
    <source>
        <dbReference type="PIRSR" id="PIRSR015582-2"/>
    </source>
</evidence>
<gene>
    <name evidence="7" type="ORF">DDE18_14735</name>
</gene>
<feature type="domain" description="HpcH/HpaI aldolase/citrate lyase" evidence="6">
    <location>
        <begin position="11"/>
        <end position="214"/>
    </location>
</feature>
<evidence type="ECO:0000256" key="3">
    <source>
        <dbReference type="ARBA" id="ARBA00022842"/>
    </source>
</evidence>
<dbReference type="EMBL" id="QDGZ01000006">
    <property type="protein sequence ID" value="PVG82172.1"/>
    <property type="molecule type" value="Genomic_DNA"/>
</dbReference>
<feature type="binding site" evidence="4">
    <location>
        <position position="68"/>
    </location>
    <ligand>
        <name>substrate</name>
    </ligand>
</feature>
<comment type="caution">
    <text evidence="7">The sequence shown here is derived from an EMBL/GenBank/DDBJ whole genome shotgun (WGS) entry which is preliminary data.</text>
</comment>
<evidence type="ECO:0000259" key="6">
    <source>
        <dbReference type="Pfam" id="PF03328"/>
    </source>
</evidence>
<evidence type="ECO:0000256" key="1">
    <source>
        <dbReference type="ARBA" id="ARBA00001946"/>
    </source>
</evidence>
<dbReference type="PIRSF" id="PIRSF015582">
    <property type="entry name" value="Cit_lyase_B"/>
    <property type="match status" value="1"/>
</dbReference>
<evidence type="ECO:0000256" key="4">
    <source>
        <dbReference type="PIRSR" id="PIRSR015582-1"/>
    </source>
</evidence>
<keyword evidence="3 5" id="KW-0460">Magnesium</keyword>
<keyword evidence="7" id="KW-0456">Lyase</keyword>
<dbReference type="SUPFAM" id="SSF51621">
    <property type="entry name" value="Phosphoenolpyruvate/pyruvate domain"/>
    <property type="match status" value="1"/>
</dbReference>
<dbReference type="Proteomes" id="UP000246018">
    <property type="component" value="Unassembled WGS sequence"/>
</dbReference>
<keyword evidence="8" id="KW-1185">Reference proteome</keyword>
<dbReference type="InterPro" id="IPR011206">
    <property type="entry name" value="Citrate_lyase_beta/mcl1/mcl2"/>
</dbReference>
<evidence type="ECO:0000313" key="8">
    <source>
        <dbReference type="Proteomes" id="UP000246018"/>
    </source>
</evidence>
<name>A0A2T8F8Y0_9ACTN</name>
<dbReference type="InterPro" id="IPR005000">
    <property type="entry name" value="Aldolase/citrate-lyase_domain"/>
</dbReference>
<evidence type="ECO:0000256" key="2">
    <source>
        <dbReference type="ARBA" id="ARBA00022723"/>
    </source>
</evidence>
<dbReference type="GO" id="GO:0016829">
    <property type="term" value="F:lyase activity"/>
    <property type="evidence" value="ECO:0007669"/>
    <property type="project" value="UniProtKB-KW"/>
</dbReference>
<feature type="binding site" evidence="5">
    <location>
        <position position="141"/>
    </location>
    <ligand>
        <name>Mg(2+)</name>
        <dbReference type="ChEBI" id="CHEBI:18420"/>
    </ligand>
</feature>
<dbReference type="PANTHER" id="PTHR32308">
    <property type="entry name" value="LYASE BETA SUBUNIT, PUTATIVE (AFU_ORTHOLOGUE AFUA_4G13030)-RELATED"/>
    <property type="match status" value="1"/>
</dbReference>
<keyword evidence="2 5" id="KW-0479">Metal-binding</keyword>
<proteinExistence type="predicted"/>
<dbReference type="Pfam" id="PF03328">
    <property type="entry name" value="HpcH_HpaI"/>
    <property type="match status" value="1"/>
</dbReference>
<dbReference type="GO" id="GO:0000287">
    <property type="term" value="F:magnesium ion binding"/>
    <property type="evidence" value="ECO:0007669"/>
    <property type="project" value="TreeGrafter"/>
</dbReference>
<dbReference type="Gene3D" id="3.20.20.60">
    <property type="entry name" value="Phosphoenolpyruvate-binding domains"/>
    <property type="match status" value="1"/>
</dbReference>
<dbReference type="GO" id="GO:0006107">
    <property type="term" value="P:oxaloacetate metabolic process"/>
    <property type="evidence" value="ECO:0007669"/>
    <property type="project" value="TreeGrafter"/>
</dbReference>
<reference evidence="7 8" key="1">
    <citation type="submission" date="2018-04" db="EMBL/GenBank/DDBJ databases">
        <title>Genome of Nocardioides gansuensis WSJ-1.</title>
        <authorList>
            <person name="Wu S."/>
            <person name="Wang G."/>
        </authorList>
    </citation>
    <scope>NUCLEOTIDE SEQUENCE [LARGE SCALE GENOMIC DNA]</scope>
    <source>
        <strain evidence="7 8">WSJ-1</strain>
    </source>
</reference>
<evidence type="ECO:0000313" key="7">
    <source>
        <dbReference type="EMBL" id="PVG82172.1"/>
    </source>
</evidence>
<protein>
    <submittedName>
        <fullName evidence="7">CoA ester lyase</fullName>
    </submittedName>
</protein>
<dbReference type="OrthoDB" id="5172636at2"/>
<dbReference type="PANTHER" id="PTHR32308:SF10">
    <property type="entry name" value="CITRATE LYASE SUBUNIT BETA"/>
    <property type="match status" value="1"/>
</dbReference>
<dbReference type="AlphaFoldDB" id="A0A2T8F8Y0"/>
<accession>A0A2T8F8Y0</accession>
<sequence>MSDWSPGPAWLFCPADRPERYPKALAAADVVILDLEDAVAPGNKPAAREALRGLVADGTLERDRTVVRINAADSHEHAADAALTGELGIARVMLSKSEDPATITALPHQVVVLVETPLGIERAAELASADNVVGLMWGADDLVAGLGGTASRKADGTFRDVARYARSRALVAAKASGRLALDAVHMDIDDLDGLASACEDAVAVGFDATVAIHPKQVDVIRASYAPSAERIDWARRLLAHVGDDRGVTTFEGRMVDGPIFKQAERILRLAHTTGVR</sequence>
<comment type="cofactor">
    <cofactor evidence="1">
        <name>Mg(2+)</name>
        <dbReference type="ChEBI" id="CHEBI:18420"/>
    </cofactor>
</comment>
<feature type="binding site" evidence="4">
    <location>
        <position position="115"/>
    </location>
    <ligand>
        <name>substrate</name>
    </ligand>
</feature>
<dbReference type="InterPro" id="IPR040442">
    <property type="entry name" value="Pyrv_kinase-like_dom_sf"/>
</dbReference>
<dbReference type="InterPro" id="IPR015813">
    <property type="entry name" value="Pyrv/PenolPyrv_kinase-like_dom"/>
</dbReference>